<dbReference type="Pfam" id="PF00620">
    <property type="entry name" value="RhoGAP"/>
    <property type="match status" value="1"/>
</dbReference>
<dbReference type="GO" id="GO:0005096">
    <property type="term" value="F:GTPase activator activity"/>
    <property type="evidence" value="ECO:0007669"/>
    <property type="project" value="TreeGrafter"/>
</dbReference>
<feature type="region of interest" description="Disordered" evidence="1">
    <location>
        <begin position="464"/>
        <end position="519"/>
    </location>
</feature>
<protein>
    <submittedName>
        <fullName evidence="3">RhoGAP domain-containing protein</fullName>
    </submittedName>
</protein>
<dbReference type="Proteomes" id="UP001301769">
    <property type="component" value="Unassembled WGS sequence"/>
</dbReference>
<dbReference type="EMBL" id="MU858048">
    <property type="protein sequence ID" value="KAK4219354.1"/>
    <property type="molecule type" value="Genomic_DNA"/>
</dbReference>
<evidence type="ECO:0000256" key="1">
    <source>
        <dbReference type="SAM" id="MobiDB-lite"/>
    </source>
</evidence>
<dbReference type="PROSITE" id="PS50238">
    <property type="entry name" value="RHOGAP"/>
    <property type="match status" value="1"/>
</dbReference>
<dbReference type="AlphaFoldDB" id="A0AAN7BD23"/>
<dbReference type="GO" id="GO:0007264">
    <property type="term" value="P:small GTPase-mediated signal transduction"/>
    <property type="evidence" value="ECO:0007669"/>
    <property type="project" value="TreeGrafter"/>
</dbReference>
<evidence type="ECO:0000313" key="4">
    <source>
        <dbReference type="Proteomes" id="UP001301769"/>
    </source>
</evidence>
<dbReference type="SMART" id="SM00324">
    <property type="entry name" value="RhoGAP"/>
    <property type="match status" value="1"/>
</dbReference>
<comment type="caution">
    <text evidence="3">The sequence shown here is derived from an EMBL/GenBank/DDBJ whole genome shotgun (WGS) entry which is preliminary data.</text>
</comment>
<dbReference type="PANTHER" id="PTHR45808:SF2">
    <property type="entry name" value="RHO GTPASE-ACTIVATING PROTEIN 68F"/>
    <property type="match status" value="1"/>
</dbReference>
<keyword evidence="4" id="KW-1185">Reference proteome</keyword>
<name>A0AAN7BD23_9PEZI</name>
<dbReference type="Gene3D" id="1.10.555.10">
    <property type="entry name" value="Rho GTPase activation protein"/>
    <property type="match status" value="1"/>
</dbReference>
<accession>A0AAN7BD23</accession>
<organism evidence="3 4">
    <name type="scientific">Rhypophila decipiens</name>
    <dbReference type="NCBI Taxonomy" id="261697"/>
    <lineage>
        <taxon>Eukaryota</taxon>
        <taxon>Fungi</taxon>
        <taxon>Dikarya</taxon>
        <taxon>Ascomycota</taxon>
        <taxon>Pezizomycotina</taxon>
        <taxon>Sordariomycetes</taxon>
        <taxon>Sordariomycetidae</taxon>
        <taxon>Sordariales</taxon>
        <taxon>Naviculisporaceae</taxon>
        <taxon>Rhypophila</taxon>
    </lineage>
</organism>
<feature type="region of interest" description="Disordered" evidence="1">
    <location>
        <begin position="1"/>
        <end position="47"/>
    </location>
</feature>
<reference evidence="3" key="2">
    <citation type="submission" date="2023-05" db="EMBL/GenBank/DDBJ databases">
        <authorList>
            <consortium name="Lawrence Berkeley National Laboratory"/>
            <person name="Steindorff A."/>
            <person name="Hensen N."/>
            <person name="Bonometti L."/>
            <person name="Westerberg I."/>
            <person name="Brannstrom I.O."/>
            <person name="Guillou S."/>
            <person name="Cros-Aarteil S."/>
            <person name="Calhoun S."/>
            <person name="Haridas S."/>
            <person name="Kuo A."/>
            <person name="Mondo S."/>
            <person name="Pangilinan J."/>
            <person name="Riley R."/>
            <person name="Labutti K."/>
            <person name="Andreopoulos B."/>
            <person name="Lipzen A."/>
            <person name="Chen C."/>
            <person name="Yanf M."/>
            <person name="Daum C."/>
            <person name="Ng V."/>
            <person name="Clum A."/>
            <person name="Ohm R."/>
            <person name="Martin F."/>
            <person name="Silar P."/>
            <person name="Natvig D."/>
            <person name="Lalanne C."/>
            <person name="Gautier V."/>
            <person name="Ament-Velasquez S.L."/>
            <person name="Kruys A."/>
            <person name="Hutchinson M.I."/>
            <person name="Powell A.J."/>
            <person name="Barry K."/>
            <person name="Miller A.N."/>
            <person name="Grigoriev I.V."/>
            <person name="Debuchy R."/>
            <person name="Gladieux P."/>
            <person name="Thoren M.H."/>
            <person name="Johannesson H."/>
        </authorList>
    </citation>
    <scope>NUCLEOTIDE SEQUENCE</scope>
    <source>
        <strain evidence="3">PSN293</strain>
    </source>
</reference>
<feature type="region of interest" description="Disordered" evidence="1">
    <location>
        <begin position="68"/>
        <end position="138"/>
    </location>
</feature>
<dbReference type="InterPro" id="IPR008936">
    <property type="entry name" value="Rho_GTPase_activation_prot"/>
</dbReference>
<dbReference type="PANTHER" id="PTHR45808">
    <property type="entry name" value="RHO GTPASE-ACTIVATING PROTEIN 68F"/>
    <property type="match status" value="1"/>
</dbReference>
<dbReference type="CDD" id="cd00159">
    <property type="entry name" value="RhoGAP"/>
    <property type="match status" value="1"/>
</dbReference>
<reference evidence="3" key="1">
    <citation type="journal article" date="2023" name="Mol. Phylogenet. Evol.">
        <title>Genome-scale phylogeny and comparative genomics of the fungal order Sordariales.</title>
        <authorList>
            <person name="Hensen N."/>
            <person name="Bonometti L."/>
            <person name="Westerberg I."/>
            <person name="Brannstrom I.O."/>
            <person name="Guillou S."/>
            <person name="Cros-Aarteil S."/>
            <person name="Calhoun S."/>
            <person name="Haridas S."/>
            <person name="Kuo A."/>
            <person name="Mondo S."/>
            <person name="Pangilinan J."/>
            <person name="Riley R."/>
            <person name="LaButti K."/>
            <person name="Andreopoulos B."/>
            <person name="Lipzen A."/>
            <person name="Chen C."/>
            <person name="Yan M."/>
            <person name="Daum C."/>
            <person name="Ng V."/>
            <person name="Clum A."/>
            <person name="Steindorff A."/>
            <person name="Ohm R.A."/>
            <person name="Martin F."/>
            <person name="Silar P."/>
            <person name="Natvig D.O."/>
            <person name="Lalanne C."/>
            <person name="Gautier V."/>
            <person name="Ament-Velasquez S.L."/>
            <person name="Kruys A."/>
            <person name="Hutchinson M.I."/>
            <person name="Powell A.J."/>
            <person name="Barry K."/>
            <person name="Miller A.N."/>
            <person name="Grigoriev I.V."/>
            <person name="Debuchy R."/>
            <person name="Gladieux P."/>
            <person name="Hiltunen Thoren M."/>
            <person name="Johannesson H."/>
        </authorList>
    </citation>
    <scope>NUCLEOTIDE SEQUENCE</scope>
    <source>
        <strain evidence="3">PSN293</strain>
    </source>
</reference>
<gene>
    <name evidence="3" type="ORF">QBC37DRAFT_303619</name>
</gene>
<feature type="domain" description="Rho-GAP" evidence="2">
    <location>
        <begin position="175"/>
        <end position="441"/>
    </location>
</feature>
<feature type="region of interest" description="Disordered" evidence="1">
    <location>
        <begin position="398"/>
        <end position="417"/>
    </location>
</feature>
<sequence>MSSYSSWLNRPRSRSRVVGNRSSATWTSSSDGGGGGGGGCDLANLSDTDEVQDRSGFVAEYNRLAGKHGIRPFTPIPRASSAAQSPEPPHSQQKRTGWFSRTFLRQPSTPSSRTTSHASATGSVVIKRAPESRRTSHKRSVSDLAIHIMQPILKKDSLRGEDLQSLIRLCGKSILYLPSEYAPGSLVLPTCLRATAQYLVQHAVDTRGMFRIPGSVKVVNALYDYYCAEGNADDITSTIRCPNLPHHIKATTHDVASTFKRLLSGLPGGILGSLALFDAMVAIHSQLNGAPELTRTKQTKLRARLIALAIGTVESQFRRELICAVFGLLCLIGRVAETAPREDEYGRPLPTADLIGYNALGIVFGPLLASDLLNAYTMRLSHPSAGLVLIPVTPPNLKREKRKTRVHSGEEPSQQGSLIVDKIHVANSITEMLITHWREVVKHLKSLDILRPCATDQGVARSLDRHSNAALRPSSSEVFTKTTPAKWTGHGSPRSSASVPKLPPHDMMESSAPPSPTPQARKSLLIICLPLTSMSC</sequence>
<evidence type="ECO:0000259" key="2">
    <source>
        <dbReference type="PROSITE" id="PS50238"/>
    </source>
</evidence>
<dbReference type="SUPFAM" id="SSF48350">
    <property type="entry name" value="GTPase activation domain, GAP"/>
    <property type="match status" value="1"/>
</dbReference>
<feature type="compositionally biased region" description="Low complexity" evidence="1">
    <location>
        <begin position="107"/>
        <end position="123"/>
    </location>
</feature>
<feature type="compositionally biased region" description="Gly residues" evidence="1">
    <location>
        <begin position="31"/>
        <end position="40"/>
    </location>
</feature>
<feature type="compositionally biased region" description="Polar residues" evidence="1">
    <location>
        <begin position="473"/>
        <end position="485"/>
    </location>
</feature>
<dbReference type="InterPro" id="IPR000198">
    <property type="entry name" value="RhoGAP_dom"/>
</dbReference>
<proteinExistence type="predicted"/>
<dbReference type="GO" id="GO:0005737">
    <property type="term" value="C:cytoplasm"/>
    <property type="evidence" value="ECO:0007669"/>
    <property type="project" value="TreeGrafter"/>
</dbReference>
<evidence type="ECO:0000313" key="3">
    <source>
        <dbReference type="EMBL" id="KAK4219354.1"/>
    </source>
</evidence>